<dbReference type="Pfam" id="PF00534">
    <property type="entry name" value="Glycos_transf_1"/>
    <property type="match status" value="1"/>
</dbReference>
<feature type="domain" description="Glycosyl transferase family 1" evidence="1">
    <location>
        <begin position="239"/>
        <end position="382"/>
    </location>
</feature>
<proteinExistence type="predicted"/>
<evidence type="ECO:0000259" key="2">
    <source>
        <dbReference type="Pfam" id="PF13439"/>
    </source>
</evidence>
<reference evidence="4" key="1">
    <citation type="submission" date="2016-10" db="EMBL/GenBank/DDBJ databases">
        <title>The complete genome sequence of the rumen bacterium Butyrivibrio hungatei MB2003.</title>
        <authorList>
            <person name="Palevich N."/>
            <person name="Kelly W.J."/>
            <person name="Leahy S.C."/>
            <person name="Altermann E."/>
            <person name="Rakonjac J."/>
            <person name="Attwood G.T."/>
        </authorList>
    </citation>
    <scope>NUCLEOTIDE SEQUENCE [LARGE SCALE GENOMIC DNA]</scope>
    <source>
        <strain evidence="4">MB2003</strain>
    </source>
</reference>
<feature type="domain" description="Glycosyltransferase subfamily 4-like N-terminal" evidence="2">
    <location>
        <begin position="89"/>
        <end position="214"/>
    </location>
</feature>
<dbReference type="KEGG" id="bhu:bhn_I0442"/>
<dbReference type="Pfam" id="PF13439">
    <property type="entry name" value="Glyco_transf_4"/>
    <property type="match status" value="1"/>
</dbReference>
<organism evidence="3 4">
    <name type="scientific">Butyrivibrio hungatei</name>
    <dbReference type="NCBI Taxonomy" id="185008"/>
    <lineage>
        <taxon>Bacteria</taxon>
        <taxon>Bacillati</taxon>
        <taxon>Bacillota</taxon>
        <taxon>Clostridia</taxon>
        <taxon>Lachnospirales</taxon>
        <taxon>Lachnospiraceae</taxon>
        <taxon>Butyrivibrio</taxon>
    </lineage>
</organism>
<keyword evidence="4" id="KW-1185">Reference proteome</keyword>
<dbReference type="EMBL" id="CP017831">
    <property type="protein sequence ID" value="AOZ95476.1"/>
    <property type="molecule type" value="Genomic_DNA"/>
</dbReference>
<accession>A0A1D9NYM4</accession>
<evidence type="ECO:0000313" key="4">
    <source>
        <dbReference type="Proteomes" id="UP000179284"/>
    </source>
</evidence>
<dbReference type="SUPFAM" id="SSF53756">
    <property type="entry name" value="UDP-Glycosyltransferase/glycogen phosphorylase"/>
    <property type="match status" value="1"/>
</dbReference>
<dbReference type="RefSeq" id="WP_071175249.1">
    <property type="nucleotide sequence ID" value="NZ_CP017831.1"/>
</dbReference>
<evidence type="ECO:0000259" key="1">
    <source>
        <dbReference type="Pfam" id="PF00534"/>
    </source>
</evidence>
<dbReference type="InterPro" id="IPR028098">
    <property type="entry name" value="Glyco_trans_4-like_N"/>
</dbReference>
<name>A0A1D9NYM4_9FIRM</name>
<dbReference type="PANTHER" id="PTHR12526">
    <property type="entry name" value="GLYCOSYLTRANSFERASE"/>
    <property type="match status" value="1"/>
</dbReference>
<gene>
    <name evidence="3" type="ORF">bhn_I0442</name>
</gene>
<protein>
    <submittedName>
        <fullName evidence="3">Glycosyl transferase GT4 family</fullName>
    </submittedName>
</protein>
<dbReference type="OrthoDB" id="9815550at2"/>
<dbReference type="Proteomes" id="UP000179284">
    <property type="component" value="Chromosome I"/>
</dbReference>
<dbReference type="AlphaFoldDB" id="A0A1D9NYM4"/>
<keyword evidence="3" id="KW-0808">Transferase</keyword>
<evidence type="ECO:0000313" key="3">
    <source>
        <dbReference type="EMBL" id="AOZ95476.1"/>
    </source>
</evidence>
<dbReference type="InterPro" id="IPR001296">
    <property type="entry name" value="Glyco_trans_1"/>
</dbReference>
<dbReference type="Gene3D" id="3.40.50.2000">
    <property type="entry name" value="Glycogen Phosphorylase B"/>
    <property type="match status" value="2"/>
</dbReference>
<sequence>MKVAQFSTTVNFSSVNCRLQRGLASAGIESNTYVNYVNQNIDNVIIVKRSKLYSLYYYILNKFEKHVLKKYNKNMLLPFSFGNIGMNIAKKKFLHDADIIHLHWINAFISIKGVAQLAKLNKPIVWTIHDSWAFTGGCHVRYGCEGYALEQCSRCHELSNGDTKLTKDILAKKMKYWDGNNITVVAPSKWMYECLKKSKLFSNIKYIPNFVDTHVYCEKEYLSSDRYKILFGAVDATSVPYKGYKYLLDALEYIYCNFPQYRDNLEVQVFGSKTLEKNEVLDKFKKYNFGVLTSDEKLANAYQGADLYVLPSLDDNLPSTVLESMSCGTPTVAFEVGGIPDMIDHKENGYLAKYKDSEDLAKGIIWVIENNKDFKLSKSARKKIESTFCEEVIIPKYIDLYSTLLENK</sequence>
<dbReference type="GO" id="GO:0016757">
    <property type="term" value="F:glycosyltransferase activity"/>
    <property type="evidence" value="ECO:0007669"/>
    <property type="project" value="InterPro"/>
</dbReference>
<dbReference type="PANTHER" id="PTHR12526:SF637">
    <property type="entry name" value="GLYCOSYLTRANSFERASE EPSF-RELATED"/>
    <property type="match status" value="1"/>
</dbReference>